<accession>A0A418ZQP4</accession>
<dbReference type="PANTHER" id="PTHR30290:SF83">
    <property type="entry name" value="ABC TRANSPORTER SUBSTRATE-BINDING PROTEIN"/>
    <property type="match status" value="1"/>
</dbReference>
<dbReference type="SUPFAM" id="SSF53850">
    <property type="entry name" value="Periplasmic binding protein-like II"/>
    <property type="match status" value="1"/>
</dbReference>
<keyword evidence="5" id="KW-1185">Reference proteome</keyword>
<evidence type="ECO:0000313" key="5">
    <source>
        <dbReference type="Proteomes" id="UP000285530"/>
    </source>
</evidence>
<comment type="caution">
    <text evidence="4">The sequence shown here is derived from an EMBL/GenBank/DDBJ whole genome shotgun (WGS) entry which is preliminary data.</text>
</comment>
<comment type="similarity">
    <text evidence="2">Belongs to the bacterial solute-binding protein 5 family.</text>
</comment>
<dbReference type="Pfam" id="PF00496">
    <property type="entry name" value="SBP_bac_5"/>
    <property type="match status" value="1"/>
</dbReference>
<dbReference type="InterPro" id="IPR039424">
    <property type="entry name" value="SBP_5"/>
</dbReference>
<gene>
    <name evidence="4" type="ORF">D3P06_15795</name>
</gene>
<dbReference type="AlphaFoldDB" id="A0A418ZQP4"/>
<comment type="subcellular location">
    <subcellularLocation>
        <location evidence="1">Periplasm</location>
    </subcellularLocation>
</comment>
<evidence type="ECO:0000259" key="3">
    <source>
        <dbReference type="Pfam" id="PF00496"/>
    </source>
</evidence>
<proteinExistence type="inferred from homology"/>
<evidence type="ECO:0000256" key="2">
    <source>
        <dbReference type="ARBA" id="ARBA00005695"/>
    </source>
</evidence>
<sequence>GEVTEVIGTGPYRVTRLDAPLRLEAQGFADHWDGPPFIDRASYQSVGRAETRALLAESGDADYVFNLDPASVARLSGLDRLEVQSVSVPRSLLIKLNGDHPALSDARARQALSMAIDREGLAQAILRYPAGADQILPPSLADWHSETVAPLTHDPEAARALLADLGWQPGPDGILTRDGDRFSLVLTTYPDRPELPLSAAVLQQMFADIGVEVVIDSTNSSEVAVRHGDGSLDMALFARNFALVPDPIGTFLTDYAPTGDWGAMNWDSPEFTALIRDLARGEGGQPERDRAIEILQTELPVIPVAWYQQTAAISGAITGAVVDPFERTLGLRSIRWAE</sequence>
<evidence type="ECO:0000256" key="1">
    <source>
        <dbReference type="ARBA" id="ARBA00004418"/>
    </source>
</evidence>
<reference evidence="4 5" key="1">
    <citation type="submission" date="2018-09" db="EMBL/GenBank/DDBJ databases">
        <title>Paracoccus onubensis nov. sp. a moderate halophilic bacterium isolated from Gruta de las Maravillas (Aracena, Spain).</title>
        <authorList>
            <person name="Jurado V."/>
            <person name="Gutierrez-Patricio S."/>
            <person name="Gonzalez-Pimentel J.L."/>
            <person name="Laiz L."/>
            <person name="Saiz-Jimenez C."/>
        </authorList>
    </citation>
    <scope>NUCLEOTIDE SEQUENCE [LARGE SCALE GENOMIC DNA]</scope>
    <source>
        <strain evidence="4 5">DSM 19484</strain>
    </source>
</reference>
<dbReference type="EMBL" id="QZEV01000115">
    <property type="protein sequence ID" value="RJK98600.1"/>
    <property type="molecule type" value="Genomic_DNA"/>
</dbReference>
<evidence type="ECO:0000313" key="4">
    <source>
        <dbReference type="EMBL" id="RJK98600.1"/>
    </source>
</evidence>
<name>A0A418ZQP4_9RHOB</name>
<dbReference type="Gene3D" id="3.40.190.10">
    <property type="entry name" value="Periplasmic binding protein-like II"/>
    <property type="match status" value="1"/>
</dbReference>
<dbReference type="Proteomes" id="UP000285530">
    <property type="component" value="Unassembled WGS sequence"/>
</dbReference>
<protein>
    <submittedName>
        <fullName evidence="4">ABC transporter substrate-binding protein</fullName>
    </submittedName>
</protein>
<dbReference type="GO" id="GO:0015833">
    <property type="term" value="P:peptide transport"/>
    <property type="evidence" value="ECO:0007669"/>
    <property type="project" value="TreeGrafter"/>
</dbReference>
<organism evidence="4 5">
    <name type="scientific">Paracoccus aestuarii</name>
    <dbReference type="NCBI Taxonomy" id="453842"/>
    <lineage>
        <taxon>Bacteria</taxon>
        <taxon>Pseudomonadati</taxon>
        <taxon>Pseudomonadota</taxon>
        <taxon>Alphaproteobacteria</taxon>
        <taxon>Rhodobacterales</taxon>
        <taxon>Paracoccaceae</taxon>
        <taxon>Paracoccus</taxon>
    </lineage>
</organism>
<feature type="domain" description="Solute-binding protein family 5" evidence="3">
    <location>
        <begin position="4"/>
        <end position="258"/>
    </location>
</feature>
<dbReference type="RefSeq" id="WP_119887461.1">
    <property type="nucleotide sequence ID" value="NZ_QZEV01000115.1"/>
</dbReference>
<dbReference type="OrthoDB" id="9803988at2"/>
<dbReference type="PANTHER" id="PTHR30290">
    <property type="entry name" value="PERIPLASMIC BINDING COMPONENT OF ABC TRANSPORTER"/>
    <property type="match status" value="1"/>
</dbReference>
<feature type="non-terminal residue" evidence="4">
    <location>
        <position position="1"/>
    </location>
</feature>
<dbReference type="Gene3D" id="3.10.105.10">
    <property type="entry name" value="Dipeptide-binding Protein, Domain 3"/>
    <property type="match status" value="1"/>
</dbReference>
<dbReference type="InterPro" id="IPR000914">
    <property type="entry name" value="SBP_5_dom"/>
</dbReference>
<dbReference type="GO" id="GO:1904680">
    <property type="term" value="F:peptide transmembrane transporter activity"/>
    <property type="evidence" value="ECO:0007669"/>
    <property type="project" value="TreeGrafter"/>
</dbReference>